<comment type="caution">
    <text evidence="5">The sequence shown here is derived from an EMBL/GenBank/DDBJ whole genome shotgun (WGS) entry which is preliminary data.</text>
</comment>
<dbReference type="GO" id="GO:0030145">
    <property type="term" value="F:manganese ion binding"/>
    <property type="evidence" value="ECO:0007669"/>
    <property type="project" value="TreeGrafter"/>
</dbReference>
<evidence type="ECO:0000313" key="6">
    <source>
        <dbReference type="Proteomes" id="UP001150941"/>
    </source>
</evidence>
<reference evidence="5" key="1">
    <citation type="submission" date="2022-11" db="EMBL/GenBank/DDBJ databases">
        <authorList>
            <person name="Petersen C."/>
        </authorList>
    </citation>
    <scope>NUCLEOTIDE SEQUENCE</scope>
    <source>
        <strain evidence="5">IBT 19713</strain>
    </source>
</reference>
<dbReference type="GO" id="GO:0005737">
    <property type="term" value="C:cytoplasm"/>
    <property type="evidence" value="ECO:0007669"/>
    <property type="project" value="TreeGrafter"/>
</dbReference>
<dbReference type="GO" id="GO:0004053">
    <property type="term" value="F:arginase activity"/>
    <property type="evidence" value="ECO:0007669"/>
    <property type="project" value="TreeGrafter"/>
</dbReference>
<gene>
    <name evidence="5" type="ORF">N7468_010040</name>
</gene>
<evidence type="ECO:0000313" key="5">
    <source>
        <dbReference type="EMBL" id="KAJ5217032.1"/>
    </source>
</evidence>
<dbReference type="AlphaFoldDB" id="A0A9W9NBX2"/>
<dbReference type="EMBL" id="JAPQKS010000008">
    <property type="protein sequence ID" value="KAJ5217032.1"/>
    <property type="molecule type" value="Genomic_DNA"/>
</dbReference>
<keyword evidence="3" id="KW-0464">Manganese</keyword>
<dbReference type="Gene3D" id="3.40.800.10">
    <property type="entry name" value="Ureohydrolase domain"/>
    <property type="match status" value="1"/>
</dbReference>
<dbReference type="Proteomes" id="UP001150941">
    <property type="component" value="Unassembled WGS sequence"/>
</dbReference>
<dbReference type="PANTHER" id="PTHR43782:SF3">
    <property type="entry name" value="ARGINASE"/>
    <property type="match status" value="1"/>
</dbReference>
<accession>A0A9W9NBX2</accession>
<keyword evidence="6" id="KW-1185">Reference proteome</keyword>
<keyword evidence="2" id="KW-0378">Hydrolase</keyword>
<dbReference type="RefSeq" id="XP_058325903.1">
    <property type="nucleotide sequence ID" value="XM_058479335.1"/>
</dbReference>
<dbReference type="PANTHER" id="PTHR43782">
    <property type="entry name" value="ARGINASE"/>
    <property type="match status" value="1"/>
</dbReference>
<sequence>MASSAVSVTLVPADCGSIIPGKSKAPQAFLDENLISKLRDTGLTASDHQALDKPARYSPQPCPAGGACNEELNVQVCEQVERQITKNLETSPSKPPFQLILGGECSMAPAILSAFWKHAGTPSPPQRIGLIYIDADTDMNTPHDPHFVGTFAGMNMTHLLGMPGGLDSMKKFSRDGGSQPVCDATNTVFFGTNIPFAGNKPEHIEYLTTHGFQVIDASSVAGDPEQQARKALAYLEDRVDVILVHLDVDAIDPRMFPLANIPNFTGVTFDQMMRALGVMLASDKAGGLTIAEVNPDHDPGLGMIGMLTDEIVAMLGKRAGV</sequence>
<dbReference type="GeneID" id="83206639"/>
<dbReference type="InterPro" id="IPR023696">
    <property type="entry name" value="Ureohydrolase_dom_sf"/>
</dbReference>
<dbReference type="Pfam" id="PF00491">
    <property type="entry name" value="Arginase"/>
    <property type="match status" value="1"/>
</dbReference>
<reference evidence="5" key="2">
    <citation type="journal article" date="2023" name="IMA Fungus">
        <title>Comparative genomic study of the Penicillium genus elucidates a diverse pangenome and 15 lateral gene transfer events.</title>
        <authorList>
            <person name="Petersen C."/>
            <person name="Sorensen T."/>
            <person name="Nielsen M.R."/>
            <person name="Sondergaard T.E."/>
            <person name="Sorensen J.L."/>
            <person name="Fitzpatrick D.A."/>
            <person name="Frisvad J.C."/>
            <person name="Nielsen K.L."/>
        </authorList>
    </citation>
    <scope>NUCLEOTIDE SEQUENCE</scope>
    <source>
        <strain evidence="5">IBT 19713</strain>
    </source>
</reference>
<dbReference type="OrthoDB" id="9992747at2759"/>
<organism evidence="5 6">
    <name type="scientific">Penicillium chermesinum</name>
    <dbReference type="NCBI Taxonomy" id="63820"/>
    <lineage>
        <taxon>Eukaryota</taxon>
        <taxon>Fungi</taxon>
        <taxon>Dikarya</taxon>
        <taxon>Ascomycota</taxon>
        <taxon>Pezizomycotina</taxon>
        <taxon>Eurotiomycetes</taxon>
        <taxon>Eurotiomycetidae</taxon>
        <taxon>Eurotiales</taxon>
        <taxon>Aspergillaceae</taxon>
        <taxon>Penicillium</taxon>
    </lineage>
</organism>
<evidence type="ECO:0008006" key="7">
    <source>
        <dbReference type="Google" id="ProtNLM"/>
    </source>
</evidence>
<evidence type="ECO:0000256" key="2">
    <source>
        <dbReference type="ARBA" id="ARBA00022801"/>
    </source>
</evidence>
<protein>
    <recommendedName>
        <fullName evidence="7">Arginase</fullName>
    </recommendedName>
</protein>
<dbReference type="InterPro" id="IPR006035">
    <property type="entry name" value="Ureohydrolase"/>
</dbReference>
<evidence type="ECO:0000256" key="1">
    <source>
        <dbReference type="ARBA" id="ARBA00022723"/>
    </source>
</evidence>
<proteinExistence type="inferred from homology"/>
<dbReference type="SUPFAM" id="SSF52768">
    <property type="entry name" value="Arginase/deacetylase"/>
    <property type="match status" value="1"/>
</dbReference>
<comment type="similarity">
    <text evidence="4">Belongs to the arginase family.</text>
</comment>
<dbReference type="PROSITE" id="PS51409">
    <property type="entry name" value="ARGINASE_2"/>
    <property type="match status" value="1"/>
</dbReference>
<evidence type="ECO:0000256" key="4">
    <source>
        <dbReference type="PROSITE-ProRule" id="PRU00742"/>
    </source>
</evidence>
<keyword evidence="1" id="KW-0479">Metal-binding</keyword>
<evidence type="ECO:0000256" key="3">
    <source>
        <dbReference type="ARBA" id="ARBA00023211"/>
    </source>
</evidence>
<name>A0A9W9NBX2_9EURO</name>